<accession>C9LWL4</accession>
<proteinExistence type="predicted"/>
<reference evidence="1 2" key="1">
    <citation type="submission" date="2009-09" db="EMBL/GenBank/DDBJ databases">
        <authorList>
            <person name="Weinstock G."/>
            <person name="Sodergren E."/>
            <person name="Clifton S."/>
            <person name="Fulton L."/>
            <person name="Fulton B."/>
            <person name="Courtney L."/>
            <person name="Fronick C."/>
            <person name="Harrison M."/>
            <person name="Strong C."/>
            <person name="Farmer C."/>
            <person name="Delahaunty K."/>
            <person name="Markovic C."/>
            <person name="Hall O."/>
            <person name="Minx P."/>
            <person name="Tomlinson C."/>
            <person name="Mitreva M."/>
            <person name="Nelson J."/>
            <person name="Hou S."/>
            <person name="Wollam A."/>
            <person name="Pepin K.H."/>
            <person name="Johnson M."/>
            <person name="Bhonagiri V."/>
            <person name="Nash W.E."/>
            <person name="Warren W."/>
            <person name="Chinwalla A."/>
            <person name="Mardis E.R."/>
            <person name="Wilson R.K."/>
        </authorList>
    </citation>
    <scope>NUCLEOTIDE SEQUENCE [LARGE SCALE GENOMIC DNA]</scope>
    <source>
        <strain evidence="2">ATCC 35185 / DSM 20758 / VPI D19B-28</strain>
    </source>
</reference>
<gene>
    <name evidence="1" type="ORF">SELSPUOL_01869</name>
</gene>
<comment type="caution">
    <text evidence="1">The sequence shown here is derived from an EMBL/GenBank/DDBJ whole genome shotgun (WGS) entry which is preliminary data.</text>
</comment>
<evidence type="ECO:0000313" key="2">
    <source>
        <dbReference type="Proteomes" id="UP000003505"/>
    </source>
</evidence>
<sequence>MLPLARVCCGIDGKRLVSRLSRDSHQSFFCWPPANAEAGRLA</sequence>
<evidence type="ECO:0000313" key="1">
    <source>
        <dbReference type="EMBL" id="EEX76762.1"/>
    </source>
</evidence>
<dbReference type="EMBL" id="ACKP02000044">
    <property type="protein sequence ID" value="EEX76762.1"/>
    <property type="molecule type" value="Genomic_DNA"/>
</dbReference>
<name>C9LWL4_SELS3</name>
<protein>
    <submittedName>
        <fullName evidence="1">Uncharacterized protein</fullName>
    </submittedName>
</protein>
<organism evidence="1 2">
    <name type="scientific">Selenomonas sputigena (strain ATCC 35185 / DSM 20758 / CCUG 44933 / VPI D19B-28)</name>
    <dbReference type="NCBI Taxonomy" id="546271"/>
    <lineage>
        <taxon>Bacteria</taxon>
        <taxon>Bacillati</taxon>
        <taxon>Bacillota</taxon>
        <taxon>Negativicutes</taxon>
        <taxon>Selenomonadales</taxon>
        <taxon>Selenomonadaceae</taxon>
        <taxon>Selenomonas</taxon>
    </lineage>
</organism>
<dbReference type="AlphaFoldDB" id="C9LWL4"/>
<dbReference type="Proteomes" id="UP000003505">
    <property type="component" value="Unassembled WGS sequence"/>
</dbReference>